<evidence type="ECO:0000313" key="3">
    <source>
        <dbReference type="Proteomes" id="UP000195609"/>
    </source>
</evidence>
<dbReference type="InterPro" id="IPR010572">
    <property type="entry name" value="Tail_dom"/>
</dbReference>
<dbReference type="Proteomes" id="UP000195609">
    <property type="component" value="Chromosome"/>
</dbReference>
<dbReference type="Pfam" id="PF06605">
    <property type="entry name" value="Prophage_tail"/>
    <property type="match status" value="1"/>
</dbReference>
<gene>
    <name evidence="2" type="ORF">BGL52_04115</name>
</gene>
<dbReference type="AlphaFoldDB" id="A0AAN1C7E1"/>
<proteinExistence type="predicted"/>
<organism evidence="2 3">
    <name type="scientific">Lacticaseibacillus casei</name>
    <name type="common">Lactobacillus casei</name>
    <dbReference type="NCBI Taxonomy" id="1582"/>
    <lineage>
        <taxon>Bacteria</taxon>
        <taxon>Bacillati</taxon>
        <taxon>Bacillota</taxon>
        <taxon>Bacilli</taxon>
        <taxon>Lactobacillales</taxon>
        <taxon>Lactobacillaceae</taxon>
        <taxon>Lacticaseibacillus</taxon>
    </lineage>
</organism>
<sequence length="811" mass="88788">MEYYFADRKSNILGVGSTDGKGEWRIDNDVETQSVDNRPAVELSLDIHFTTDQEQAVNEMAKATNFIMYQDEEGNAHQMVIESVEHDSLGHIHSIVASDAGNDLINETVGAFKADKPYTIAEYILMFTNDSGWEIGINEFPDNVRTLEWTGEESSLARIIAVAKDFNAVLSFGFEFVGTNLVKRVINIRHETAGDSLISFEMNKDINNIVTHLDTYDMETSIKAYGAVPESTDGSTNKDPINLIGYKWTDPTGQFVLDQYGFLHDTIAVQKYSRLLSNSNPNPKQSDWNRVKTFDSKSQAELLQAALADLKKYNHPNETYDIDLVNSPYVPLNQTVHIADENQQLFLSAKVLSIQRSRANHSVKLTLGEFAHETVSFDQRLSDLANKMANMPKTIQFYPWLRYADDDKGTNMSALPAGKKYMATVWSNKSSVPSDNPADYAGKWALIKGADGANGKPGPKGADGTSSYLHTAYANSIDGKTDFSVTDASGRSYFGQYVDETQADSTDPTRYLWALFKGADGRDGKDGSDNVPVVTVGPSYPAKPKAGDQHWLTDEDGNLAAFAIFDTTSGWDSKPIAAKALNVETFNGMTFNGVTFNGSTFISSFNHIQPDGFPNTISGTTKISGGSMVTNVTLDSNSKQTYQSKVDQLGLVSKSMYDGKEVSSVDARQGMLTLKSLYNPSGKDVTLASTFTAADSVFYQHIDSGLETNDVKSLKIGYSRKGPNVTIGIAFEMKTGNGWVKIANIRPGYSPFNNDDAARLLGSMSYTGAACELYVSAGGIYIIPWRSQGGYAGSLSFITRDAYPINDAVVN</sequence>
<feature type="domain" description="Tail spike" evidence="1">
    <location>
        <begin position="114"/>
        <end position="371"/>
    </location>
</feature>
<dbReference type="RefSeq" id="WP_087911798.1">
    <property type="nucleotide sequence ID" value="NZ_CP017065.1"/>
</dbReference>
<reference evidence="2 3" key="1">
    <citation type="journal article" date="2017" name="Front. Immunol.">
        <title>Complete Genome Sequence of Lactobacillus casei LC5, a Potential Probiotics for Atopic Dermatitis.</title>
        <authorList>
            <person name="Kang J."/>
            <person name="Chung W.H."/>
            <person name="Lim T.J."/>
            <person name="Whon T.W."/>
            <person name="Lim S."/>
            <person name="Nam Y.D."/>
        </authorList>
    </citation>
    <scope>NUCLEOTIDE SEQUENCE [LARGE SCALE GENOMIC DNA]</scope>
    <source>
        <strain evidence="2 3">LC5</strain>
    </source>
</reference>
<accession>A0AAN1C7E1</accession>
<protein>
    <submittedName>
        <fullName evidence="2">Phage tail protein</fullName>
    </submittedName>
</protein>
<dbReference type="EMBL" id="CP017065">
    <property type="protein sequence ID" value="ARY90971.1"/>
    <property type="molecule type" value="Genomic_DNA"/>
</dbReference>
<evidence type="ECO:0000313" key="2">
    <source>
        <dbReference type="EMBL" id="ARY90971.1"/>
    </source>
</evidence>
<name>A0AAN1C7E1_LACCA</name>
<evidence type="ECO:0000259" key="1">
    <source>
        <dbReference type="Pfam" id="PF06605"/>
    </source>
</evidence>